<dbReference type="EMBL" id="JXMW01000004">
    <property type="protein sequence ID" value="OQD59343.1"/>
    <property type="molecule type" value="Genomic_DNA"/>
</dbReference>
<protein>
    <submittedName>
        <fullName evidence="1">Uncharacterized protein</fullName>
    </submittedName>
</protein>
<comment type="caution">
    <text evidence="1">The sequence shown here is derived from an EMBL/GenBank/DDBJ whole genome shotgun (WGS) entry which is preliminary data.</text>
</comment>
<accession>A0A1V6N436</accession>
<dbReference type="AlphaFoldDB" id="A0A1V6N436"/>
<dbReference type="OrthoDB" id="384723at2157"/>
<reference evidence="1 2" key="1">
    <citation type="submission" date="2014-12" db="EMBL/GenBank/DDBJ databases">
        <title>Genome sequence of Methanobrevibacter arboriphilicus DH1, DSM1125.</title>
        <authorList>
            <person name="Poehlein A."/>
            <person name="Thauer R.K."/>
            <person name="Seedorf H."/>
            <person name="Daniel R."/>
        </authorList>
    </citation>
    <scope>NUCLEOTIDE SEQUENCE [LARGE SCALE GENOMIC DNA]</scope>
    <source>
        <strain evidence="1 2">DH1</strain>
    </source>
</reference>
<sequence length="96" mass="11251">MTSNIKYPPICCLFSRQLNLLDFGLEKKFNNSTAKILKENNKDITTNNLLRFIEFTYKYAKITLNKYSNTFSNHLYTQHTLFTISAIKIYIKSKGN</sequence>
<evidence type="ECO:0000313" key="2">
    <source>
        <dbReference type="Proteomes" id="UP000191661"/>
    </source>
</evidence>
<evidence type="ECO:0000313" key="1">
    <source>
        <dbReference type="EMBL" id="OQD59343.1"/>
    </source>
</evidence>
<proteinExistence type="predicted"/>
<dbReference type="Proteomes" id="UP000191661">
    <property type="component" value="Unassembled WGS sequence"/>
</dbReference>
<gene>
    <name evidence="1" type="ORF">MBBAR_4c00720</name>
</gene>
<name>A0A1V6N436_METAZ</name>
<keyword evidence="2" id="KW-1185">Reference proteome</keyword>
<organism evidence="1 2">
    <name type="scientific">Methanobrevibacter arboriphilus JCM 13429 = DSM 1125</name>
    <dbReference type="NCBI Taxonomy" id="1300164"/>
    <lineage>
        <taxon>Archaea</taxon>
        <taxon>Methanobacteriati</taxon>
        <taxon>Methanobacteriota</taxon>
        <taxon>Methanomada group</taxon>
        <taxon>Methanobacteria</taxon>
        <taxon>Methanobacteriales</taxon>
        <taxon>Methanobacteriaceae</taxon>
        <taxon>Methanobrevibacter</taxon>
    </lineage>
</organism>
<dbReference type="RefSeq" id="WP_080459840.1">
    <property type="nucleotide sequence ID" value="NZ_JXMW01000004.1"/>
</dbReference>